<protein>
    <recommendedName>
        <fullName evidence="3">DUF241 domain protein</fullName>
    </recommendedName>
</protein>
<dbReference type="Pfam" id="PF03087">
    <property type="entry name" value="BPS1"/>
    <property type="match status" value="1"/>
</dbReference>
<dbReference type="EMBL" id="KK915082">
    <property type="protein sequence ID" value="KDP24733.1"/>
    <property type="molecule type" value="Genomic_DNA"/>
</dbReference>
<dbReference type="PANTHER" id="PTHR33070">
    <property type="entry name" value="OS06G0725500 PROTEIN"/>
    <property type="match status" value="1"/>
</dbReference>
<name>A0A067JPM1_JATCU</name>
<accession>A0A067JPM1</accession>
<dbReference type="InterPro" id="IPR004320">
    <property type="entry name" value="BPS1_pln"/>
</dbReference>
<proteinExistence type="predicted"/>
<dbReference type="Proteomes" id="UP000027138">
    <property type="component" value="Unassembled WGS sequence"/>
</dbReference>
<dbReference type="GO" id="GO:0048364">
    <property type="term" value="P:root development"/>
    <property type="evidence" value="ECO:0007669"/>
    <property type="project" value="InterPro"/>
</dbReference>
<evidence type="ECO:0008006" key="3">
    <source>
        <dbReference type="Google" id="ProtNLM"/>
    </source>
</evidence>
<dbReference type="KEGG" id="jcu:105646439"/>
<reference evidence="1 2" key="1">
    <citation type="journal article" date="2014" name="PLoS ONE">
        <title>Global Analysis of Gene Expression Profiles in Physic Nut (Jatropha curcas L.) Seedlings Exposed to Salt Stress.</title>
        <authorList>
            <person name="Zhang L."/>
            <person name="Zhang C."/>
            <person name="Wu P."/>
            <person name="Chen Y."/>
            <person name="Li M."/>
            <person name="Jiang H."/>
            <person name="Wu G."/>
        </authorList>
    </citation>
    <scope>NUCLEOTIDE SEQUENCE [LARGE SCALE GENOMIC DNA]</scope>
    <source>
        <strain evidence="2">cv. GZQX0401</strain>
        <tissue evidence="1">Young leaves</tissue>
    </source>
</reference>
<dbReference type="STRING" id="180498.A0A067JPM1"/>
<sequence>MANTTLFHNRSDSLPSRPHPLISQLDDHISTLRISDAASTSSTSITNKLTHLQDLHDCVDKFLLLPLTQQALLAHHQNRKCVDELLDGSLRLLDVCNAAKDALLQTKEYTLELESTIRRRQTGVELEVKKYLTSRKMAKKSIQKALSNLKGLEKKCFSSSNGSDEIGKIISILKEVEVITLSVFKSFLSFVYGAPKGLFSKSSRWALVSKLMMQKRIASDEEEEEGVADGNEFAMADSALESFVGSKYDNIENVQSHLKNLELCIQHLEEGTHSLFRRLIKTRVSLLNIFN</sequence>
<keyword evidence="2" id="KW-1185">Reference proteome</keyword>
<evidence type="ECO:0000313" key="2">
    <source>
        <dbReference type="Proteomes" id="UP000027138"/>
    </source>
</evidence>
<organism evidence="1 2">
    <name type="scientific">Jatropha curcas</name>
    <name type="common">Barbados nut</name>
    <dbReference type="NCBI Taxonomy" id="180498"/>
    <lineage>
        <taxon>Eukaryota</taxon>
        <taxon>Viridiplantae</taxon>
        <taxon>Streptophyta</taxon>
        <taxon>Embryophyta</taxon>
        <taxon>Tracheophyta</taxon>
        <taxon>Spermatophyta</taxon>
        <taxon>Magnoliopsida</taxon>
        <taxon>eudicotyledons</taxon>
        <taxon>Gunneridae</taxon>
        <taxon>Pentapetalae</taxon>
        <taxon>rosids</taxon>
        <taxon>fabids</taxon>
        <taxon>Malpighiales</taxon>
        <taxon>Euphorbiaceae</taxon>
        <taxon>Crotonoideae</taxon>
        <taxon>Jatropheae</taxon>
        <taxon>Jatropha</taxon>
    </lineage>
</organism>
<dbReference type="OrthoDB" id="1701699at2759"/>
<dbReference type="AlphaFoldDB" id="A0A067JPM1"/>
<dbReference type="PANTHER" id="PTHR33070:SF129">
    <property type="entry name" value="DUF241 DOMAIN PROTEIN"/>
    <property type="match status" value="1"/>
</dbReference>
<evidence type="ECO:0000313" key="1">
    <source>
        <dbReference type="EMBL" id="KDP24733.1"/>
    </source>
</evidence>
<gene>
    <name evidence="1" type="ORF">JCGZ_25334</name>
</gene>
<dbReference type="GO" id="GO:0048367">
    <property type="term" value="P:shoot system development"/>
    <property type="evidence" value="ECO:0007669"/>
    <property type="project" value="InterPro"/>
</dbReference>